<comment type="cofactor">
    <cofactor evidence="1">
        <name>FAD</name>
        <dbReference type="ChEBI" id="CHEBI:57692"/>
    </cofactor>
</comment>
<dbReference type="GO" id="GO:0004497">
    <property type="term" value="F:monooxygenase activity"/>
    <property type="evidence" value="ECO:0007669"/>
    <property type="project" value="TreeGrafter"/>
</dbReference>
<evidence type="ECO:0000313" key="7">
    <source>
        <dbReference type="EMBL" id="RDX41130.1"/>
    </source>
</evidence>
<evidence type="ECO:0000256" key="1">
    <source>
        <dbReference type="ARBA" id="ARBA00001974"/>
    </source>
</evidence>
<dbReference type="SUPFAM" id="SSF54427">
    <property type="entry name" value="NTF2-like"/>
    <property type="match status" value="1"/>
</dbReference>
<dbReference type="Pfam" id="PF13738">
    <property type="entry name" value="Pyr_redox_3"/>
    <property type="match status" value="1"/>
</dbReference>
<keyword evidence="3" id="KW-0285">Flavoprotein</keyword>
<dbReference type="Proteomes" id="UP000256964">
    <property type="component" value="Unassembled WGS sequence"/>
</dbReference>
<dbReference type="InterPro" id="IPR036188">
    <property type="entry name" value="FAD/NAD-bd_sf"/>
</dbReference>
<proteinExistence type="inferred from homology"/>
<evidence type="ECO:0000256" key="5">
    <source>
        <dbReference type="ARBA" id="ARBA00022857"/>
    </source>
</evidence>
<dbReference type="InterPro" id="IPR050982">
    <property type="entry name" value="Auxin_biosynth/cation_transpt"/>
</dbReference>
<dbReference type="FunFam" id="3.50.50.60:FF:000023">
    <property type="entry name" value="Dimethylaniline monooxygenase [N-oxide-forming]"/>
    <property type="match status" value="1"/>
</dbReference>
<dbReference type="SUPFAM" id="SSF51905">
    <property type="entry name" value="FAD/NAD(P)-binding domain"/>
    <property type="match status" value="2"/>
</dbReference>
<evidence type="ECO:0000256" key="3">
    <source>
        <dbReference type="ARBA" id="ARBA00022630"/>
    </source>
</evidence>
<gene>
    <name evidence="7" type="ORF">OH76DRAFT_1423319</name>
</gene>
<keyword evidence="8" id="KW-1185">Reference proteome</keyword>
<dbReference type="InterPro" id="IPR032710">
    <property type="entry name" value="NTF2-like_dom_sf"/>
</dbReference>
<dbReference type="Gene3D" id="3.10.450.50">
    <property type="match status" value="1"/>
</dbReference>
<dbReference type="EMBL" id="KZ857523">
    <property type="protein sequence ID" value="RDX41130.1"/>
    <property type="molecule type" value="Genomic_DNA"/>
</dbReference>
<comment type="similarity">
    <text evidence="2">Belongs to the FMO family.</text>
</comment>
<evidence type="ECO:0000256" key="6">
    <source>
        <dbReference type="ARBA" id="ARBA00023002"/>
    </source>
</evidence>
<evidence type="ECO:0000256" key="4">
    <source>
        <dbReference type="ARBA" id="ARBA00022827"/>
    </source>
</evidence>
<dbReference type="OrthoDB" id="74360at2759"/>
<keyword evidence="6" id="KW-0560">Oxidoreductase</keyword>
<dbReference type="GO" id="GO:0050660">
    <property type="term" value="F:flavin adenine dinucleotide binding"/>
    <property type="evidence" value="ECO:0007669"/>
    <property type="project" value="TreeGrafter"/>
</dbReference>
<dbReference type="AlphaFoldDB" id="A0A371CLH6"/>
<accession>A0A371CLH6</accession>
<keyword evidence="5" id="KW-0521">NADP</keyword>
<reference evidence="7 8" key="1">
    <citation type="journal article" date="2018" name="Biotechnol. Biofuels">
        <title>Integrative visual omics of the white-rot fungus Polyporus brumalis exposes the biotechnological potential of its oxidative enzymes for delignifying raw plant biomass.</title>
        <authorList>
            <person name="Miyauchi S."/>
            <person name="Rancon A."/>
            <person name="Drula E."/>
            <person name="Hage H."/>
            <person name="Chaduli D."/>
            <person name="Favel A."/>
            <person name="Grisel S."/>
            <person name="Henrissat B."/>
            <person name="Herpoel-Gimbert I."/>
            <person name="Ruiz-Duenas F.J."/>
            <person name="Chevret D."/>
            <person name="Hainaut M."/>
            <person name="Lin J."/>
            <person name="Wang M."/>
            <person name="Pangilinan J."/>
            <person name="Lipzen A."/>
            <person name="Lesage-Meessen L."/>
            <person name="Navarro D."/>
            <person name="Riley R."/>
            <person name="Grigoriev I.V."/>
            <person name="Zhou S."/>
            <person name="Raouche S."/>
            <person name="Rosso M.N."/>
        </authorList>
    </citation>
    <scope>NUCLEOTIDE SEQUENCE [LARGE SCALE GENOMIC DNA]</scope>
    <source>
        <strain evidence="7 8">BRFM 1820</strain>
    </source>
</reference>
<evidence type="ECO:0000256" key="2">
    <source>
        <dbReference type="ARBA" id="ARBA00009183"/>
    </source>
</evidence>
<keyword evidence="4" id="KW-0274">FAD</keyword>
<organism evidence="7 8">
    <name type="scientific">Lentinus brumalis</name>
    <dbReference type="NCBI Taxonomy" id="2498619"/>
    <lineage>
        <taxon>Eukaryota</taxon>
        <taxon>Fungi</taxon>
        <taxon>Dikarya</taxon>
        <taxon>Basidiomycota</taxon>
        <taxon>Agaricomycotina</taxon>
        <taxon>Agaricomycetes</taxon>
        <taxon>Polyporales</taxon>
        <taxon>Polyporaceae</taxon>
        <taxon>Lentinus</taxon>
    </lineage>
</organism>
<dbReference type="PANTHER" id="PTHR43539:SF26">
    <property type="entry name" value="MONOOXYGENASE, PUTATIVE-RELATED"/>
    <property type="match status" value="1"/>
</dbReference>
<dbReference type="PANTHER" id="PTHR43539">
    <property type="entry name" value="FLAVIN-BINDING MONOOXYGENASE-LIKE PROTEIN (AFU_ORTHOLOGUE AFUA_4G09220)"/>
    <property type="match status" value="1"/>
</dbReference>
<sequence length="607" mass="68206">MTTPESLPIALPTLDRLGVSVAPADVDAQKVASFWFDALSKNIASNDIDGILSLFSPDAWWRDMLALTWAFRTLHGTSKIRKFLEDTLPAKKPTAFKLVDAKYETPYPDLAWILGQYTFETEHGTNSGFFRLIPTPDGQWTGFTIYTNLEELKGFPEKIGSLRNHLPNHGKWLAQREREKEFVDGDPTVLIVGGGQSGLDVAARLKHLDVPTLVVEKNERIGDQWRHRYQALCLHDPVWFDHLPYLPFPPSWPVYTPAQKLAGWLEYYAEALELNVWTKSTVTKAVQDANNEWDVTVERGDGSTRVLHVKHVVFAIGLGGNNPYIPDIPGKEEYEGQVLHSIFHNTGKDHIGKKVFIVGSATSAHDIASDYVEHGVDVTIYQRDSTYIMSTKEGMPRMLGHLWWEGTVPTEIADRIDASLPTLLTEELDKRRVAETAEADKELLEGLHKVGFRTHLGPGGAGYTAMGRRRGGGYYLDVGASQLVIDGKIKLKNDSRIKRFTKTGFEFEDGSTVDADVVLFATGFDSPKITLERILGKETTAQIKPVWGLDEEGELRTAWRDTGVPNFWFMMGNLMWCRFHSKHVALQIKAIEEGILKSSGPEHRYYT</sequence>
<dbReference type="Gene3D" id="3.50.50.60">
    <property type="entry name" value="FAD/NAD(P)-binding domain"/>
    <property type="match status" value="2"/>
</dbReference>
<name>A0A371CLH6_9APHY</name>
<protein>
    <submittedName>
        <fullName evidence="7">FAD/NAD(P)-binding domain-containing protein</fullName>
    </submittedName>
</protein>
<dbReference type="STRING" id="139420.A0A371CLH6"/>
<evidence type="ECO:0000313" key="8">
    <source>
        <dbReference type="Proteomes" id="UP000256964"/>
    </source>
</evidence>